<keyword evidence="12" id="KW-1185">Reference proteome</keyword>
<dbReference type="Pfam" id="PF23726">
    <property type="entry name" value="Beta-prop_RSE1_2nd"/>
    <property type="match status" value="1"/>
</dbReference>
<comment type="similarity">
    <text evidence="6">Belongs to the RSE1 family.</text>
</comment>
<dbReference type="SUPFAM" id="SSF50969">
    <property type="entry name" value="YVTN repeat-like/Quinoprotein amine dehydrogenase"/>
    <property type="match status" value="1"/>
</dbReference>
<gene>
    <name evidence="11" type="primary">SF3B3</name>
    <name evidence="11" type="ORF">HDU87_004726</name>
</gene>
<comment type="subcellular location">
    <subcellularLocation>
        <location evidence="1">Nucleus</location>
    </subcellularLocation>
</comment>
<dbReference type="FunFam" id="2.130.10.10:FF:001143">
    <property type="entry name" value="Pre-mRNA-splicing factor rse-1, putative"/>
    <property type="match status" value="1"/>
</dbReference>
<dbReference type="InterPro" id="IPR018846">
    <property type="entry name" value="Beta-prop_RSE1/DDB1/CPSF1_1st"/>
</dbReference>
<dbReference type="GO" id="GO:0008380">
    <property type="term" value="P:RNA splicing"/>
    <property type="evidence" value="ECO:0007669"/>
    <property type="project" value="UniProtKB-KW"/>
</dbReference>
<dbReference type="GO" id="GO:0005681">
    <property type="term" value="C:spliceosomal complex"/>
    <property type="evidence" value="ECO:0007669"/>
    <property type="project" value="UniProtKB-KW"/>
</dbReference>
<dbReference type="Pfam" id="PF10433">
    <property type="entry name" value="Beta-prop_RSE1_1st"/>
    <property type="match status" value="1"/>
</dbReference>
<evidence type="ECO:0000256" key="4">
    <source>
        <dbReference type="ARBA" id="ARBA00023187"/>
    </source>
</evidence>
<evidence type="ECO:0000256" key="2">
    <source>
        <dbReference type="ARBA" id="ARBA00022664"/>
    </source>
</evidence>
<keyword evidence="5" id="KW-0539">Nucleus</keyword>
<dbReference type="Gene3D" id="2.130.10.10">
    <property type="entry name" value="YVTN repeat-like/Quinoprotein amine dehydrogenase"/>
    <property type="match status" value="3"/>
</dbReference>
<dbReference type="Pfam" id="PF03178">
    <property type="entry name" value="CPSF_A"/>
    <property type="match status" value="1"/>
</dbReference>
<evidence type="ECO:0000256" key="6">
    <source>
        <dbReference type="ARBA" id="ARBA00038266"/>
    </source>
</evidence>
<sequence>MLVFVLSRNEQEVMLDSDLVTAISLPNVLWRSQASGDLRPAKPRPVLDATSRPTTTTPEIGHPLVPTYRPVLRRHTGRSVRRPEHLSVSRKMFLYNLTLQQSTAINQACIGNFAGTKQQEILVARNNVLELLRPDPSTGKVHTLLSHPVFGIIRSIVPFRLTGSSKDYIIVGSDSGKIVILEYNPAKNVFDRVHEETFGKSGCRRIVPGQYLASDPKGRAVMIGAVEKQKLVYILNRDAAMKLTISSPLEAHKAHTLVHDIVGADVGFENPVFACIEVDYSDADQDPTGEAFQNAEKVLTYYELDLGLNHVVRKWSDTIDSRANKLIAVPGGTEGPSGVLVCSEDYITWRHQDHPAVRIPIPRRPDPLQPAPTTASNGEEVDTGRGVIIVSSVTHKLKKGFFVLAQTEDGDLFKITMDYSAAADGSIGPVENMKIKYFDTIPVSVNLCLLKSGFLFVASEFGNHYFYQIENLGDDDEEQMEYQSAELPQGEDAEDVLVYFNPRGLRNLALVDELESVAPLIDAKTMNLAEDDSPQIYALSGRGSRSTFRILRHGLEVSEMAVSELPGNPNAVWTVKAGSREEFDSFIVVSFVDATLVLSIGETVEEVTDTGFLNSTPTITVAQLGDDALVQVYPRGIRHIRSDRRVNEWKSPGNKTIVRAACNQRQVVIALSGGELVYFELDSSGQLNEYQDRKEFAAPISALSIGPIPEGRVRSSFLAVGCEDNTVRIVSLDPDNCLQGLATQALSYAPVSLMIARMAESGSGVGSLYLMIGLHSGLLVRTTLDNVTGALSDTRLRLLGSRPVKLFSVTIQGAPAVLALSSRPWLSYTYQSRTKLVPLSCTTLEYGSSFCSEQCPEGIVAIESNNLHILTVERLGSVFNHTSVPLSYTPRRFVLTPQRNHFVIIESDHNTWCPSDKKRKLEAKASQMEVDGDDGGQIIEELPVDQFGLPRAEPGKWASCIRIINPRDGETTFKIDLDDNEAAFSLVTCVFAAAEGQQLLVVGTASNVTMQPPRRTTGGKLRTYRVTDGGASLELMHTTPIEGVPRALCAFQGRLLVGMEQTLRIYDVGKKKLLRKCENKQFPNNITTLHTQGDRIIVGDSRDSVHYCSYRAFDNRIIVFADDVTPRWITTSTMLDYDTIVGGDKFGNLFVDRLPADISEEVDDDPTGNKMVYEKGYLQGAPHKVEHAAEFFIGETPTSIQKATLVPGGREVVLYTTILGTVGILVPFQSKEDVDFFQMLEMHLRAKSPPLCGRDHLAYRSSYIPVRNVIDGDMCEMFNLLPNEIKKEIAGELDRDVSEISKKLEDARNRVAF</sequence>
<keyword evidence="4" id="KW-0508">mRNA splicing</keyword>
<comment type="caution">
    <text evidence="11">The sequence shown here is derived from an EMBL/GenBank/DDBJ whole genome shotgun (WGS) entry which is preliminary data.</text>
</comment>
<dbReference type="GO" id="GO:0006397">
    <property type="term" value="P:mRNA processing"/>
    <property type="evidence" value="ECO:0007669"/>
    <property type="project" value="UniProtKB-KW"/>
</dbReference>
<feature type="region of interest" description="Disordered" evidence="7">
    <location>
        <begin position="39"/>
        <end position="65"/>
    </location>
</feature>
<accession>A0AAD5TIH0</accession>
<feature type="domain" description="RSE1/DDB1/CPSF1 first beta-propeller" evidence="9">
    <location>
        <begin position="104"/>
        <end position="512"/>
    </location>
</feature>
<dbReference type="InterPro" id="IPR004871">
    <property type="entry name" value="RSE1/DDB1/CPSF1_C"/>
</dbReference>
<dbReference type="InterPro" id="IPR058543">
    <property type="entry name" value="Beta-prop_RSE1/DDB1/CPSF1_2nd"/>
</dbReference>
<organism evidence="11 12">
    <name type="scientific">Geranomyces variabilis</name>
    <dbReference type="NCBI Taxonomy" id="109894"/>
    <lineage>
        <taxon>Eukaryota</taxon>
        <taxon>Fungi</taxon>
        <taxon>Fungi incertae sedis</taxon>
        <taxon>Chytridiomycota</taxon>
        <taxon>Chytridiomycota incertae sedis</taxon>
        <taxon>Chytridiomycetes</taxon>
        <taxon>Spizellomycetales</taxon>
        <taxon>Powellomycetaceae</taxon>
        <taxon>Geranomyces</taxon>
    </lineage>
</organism>
<keyword evidence="3" id="KW-0747">Spliceosome</keyword>
<dbReference type="GO" id="GO:0003676">
    <property type="term" value="F:nucleic acid binding"/>
    <property type="evidence" value="ECO:0007669"/>
    <property type="project" value="InterPro"/>
</dbReference>
<evidence type="ECO:0000259" key="9">
    <source>
        <dbReference type="Pfam" id="PF10433"/>
    </source>
</evidence>
<evidence type="ECO:0000313" key="12">
    <source>
        <dbReference type="Proteomes" id="UP001212152"/>
    </source>
</evidence>
<evidence type="ECO:0000259" key="10">
    <source>
        <dbReference type="Pfam" id="PF23726"/>
    </source>
</evidence>
<dbReference type="FunFam" id="2.130.10.10:FF:000031">
    <property type="entry name" value="Splicing factor 3b subunit 3"/>
    <property type="match status" value="1"/>
</dbReference>
<dbReference type="InterPro" id="IPR015943">
    <property type="entry name" value="WD40/YVTN_repeat-like_dom_sf"/>
</dbReference>
<keyword evidence="2" id="KW-0507">mRNA processing</keyword>
<reference evidence="11" key="1">
    <citation type="submission" date="2020-05" db="EMBL/GenBank/DDBJ databases">
        <title>Phylogenomic resolution of chytrid fungi.</title>
        <authorList>
            <person name="Stajich J.E."/>
            <person name="Amses K."/>
            <person name="Simmons R."/>
            <person name="Seto K."/>
            <person name="Myers J."/>
            <person name="Bonds A."/>
            <person name="Quandt C.A."/>
            <person name="Barry K."/>
            <person name="Liu P."/>
            <person name="Grigoriev I."/>
            <person name="Longcore J.E."/>
            <person name="James T.Y."/>
        </authorList>
    </citation>
    <scope>NUCLEOTIDE SEQUENCE</scope>
    <source>
        <strain evidence="11">JEL0379</strain>
    </source>
</reference>
<feature type="domain" description="RSE1/DDB1/CPSF1 second beta-propeller" evidence="10">
    <location>
        <begin position="558"/>
        <end position="872"/>
    </location>
</feature>
<evidence type="ECO:0000256" key="3">
    <source>
        <dbReference type="ARBA" id="ARBA00022728"/>
    </source>
</evidence>
<protein>
    <submittedName>
        <fullName evidence="11">Splicing factor 3B subunit 3</fullName>
    </submittedName>
</protein>
<evidence type="ECO:0000256" key="1">
    <source>
        <dbReference type="ARBA" id="ARBA00004123"/>
    </source>
</evidence>
<dbReference type="InterPro" id="IPR011044">
    <property type="entry name" value="Quino_amine_DH_bsu"/>
</dbReference>
<evidence type="ECO:0000259" key="8">
    <source>
        <dbReference type="Pfam" id="PF03178"/>
    </source>
</evidence>
<proteinExistence type="inferred from homology"/>
<dbReference type="SUPFAM" id="SSF50978">
    <property type="entry name" value="WD40 repeat-like"/>
    <property type="match status" value="1"/>
</dbReference>
<evidence type="ECO:0000256" key="5">
    <source>
        <dbReference type="ARBA" id="ARBA00023242"/>
    </source>
</evidence>
<name>A0AAD5TIH0_9FUNG</name>
<dbReference type="InterPro" id="IPR050358">
    <property type="entry name" value="RSE1/DDB1/CFT1"/>
</dbReference>
<evidence type="ECO:0000256" key="7">
    <source>
        <dbReference type="SAM" id="MobiDB-lite"/>
    </source>
</evidence>
<feature type="region of interest" description="Disordered" evidence="7">
    <location>
        <begin position="360"/>
        <end position="380"/>
    </location>
</feature>
<feature type="domain" description="RSE1/DDB1/CPSF1 C-terminal" evidence="8">
    <location>
        <begin position="958"/>
        <end position="1278"/>
    </location>
</feature>
<dbReference type="EMBL" id="JADGJQ010000036">
    <property type="protein sequence ID" value="KAJ3177010.1"/>
    <property type="molecule type" value="Genomic_DNA"/>
</dbReference>
<dbReference type="PANTHER" id="PTHR10644">
    <property type="entry name" value="DNA REPAIR/RNA PROCESSING CPSF FAMILY"/>
    <property type="match status" value="1"/>
</dbReference>
<dbReference type="InterPro" id="IPR036322">
    <property type="entry name" value="WD40_repeat_dom_sf"/>
</dbReference>
<evidence type="ECO:0000313" key="11">
    <source>
        <dbReference type="EMBL" id="KAJ3177010.1"/>
    </source>
</evidence>
<dbReference type="Proteomes" id="UP001212152">
    <property type="component" value="Unassembled WGS sequence"/>
</dbReference>